<dbReference type="GO" id="GO:0003952">
    <property type="term" value="F:NAD+ synthase (glutamine-hydrolyzing) activity"/>
    <property type="evidence" value="ECO:0007669"/>
    <property type="project" value="UniProtKB-UniRule"/>
</dbReference>
<sequence>MKAVLATCNLNQWSLDFEGNTARIIESIEIAKERGAQYRLGPELEITGYSCEDHFLELDTLRHSWESLACILKGGHTDGILCDIGMPVMHKNVRYNCRVFVLDGKLLLIRPKMVMASDGNYREHRWFTAWERGWNTEPYTLPREIAELTGHRTVPIGIATIATADTLLASETCEELFVPMSPHIHFGNAGVEIIANGSGSHHELRKLDTRIALIRNASAKNGGIYLYANQQGCDGGRLYFDGCALIAQNGEILAQGSQFSLKDVEVVTATVNLDDVRAYRGTKASRAVQASKMEPLPQIDIDFDFEPAHGNSVLNVSTKIEPSMHEPEEEIALGPACWLWDYLRRSGAAGYFIPLSGGADSGAVATLVGSMCQLVAKAICDKDTSVIRDVERWLDDGETPDVFTDPRVLANRLLYTCYIGTENSSRDTQKRAKQIAEQIGADHLNINMDGIVNALQTLFTRITQKTPRFKVEGGTYRENQALQNIQARLRMVLSYLFAQMMPWVRNREGTLLVLGTGNVDEALRGYLTKYDCSSGDINPIGGISKHDLRRFLNWAQHNLGYTALSEIVDAPPTAELEPITETYTQTDEDDMG</sequence>
<keyword evidence="5 11" id="KW-0436">Ligase</keyword>
<dbReference type="SUPFAM" id="SSF56317">
    <property type="entry name" value="Carbon-nitrogen hydrolase"/>
    <property type="match status" value="1"/>
</dbReference>
<evidence type="ECO:0000256" key="6">
    <source>
        <dbReference type="ARBA" id="ARBA00022741"/>
    </source>
</evidence>
<dbReference type="InterPro" id="IPR014729">
    <property type="entry name" value="Rossmann-like_a/b/a_fold"/>
</dbReference>
<evidence type="ECO:0000256" key="1">
    <source>
        <dbReference type="ARBA" id="ARBA00005188"/>
    </source>
</evidence>
<feature type="domain" description="CN hydrolase" evidence="12">
    <location>
        <begin position="3"/>
        <end position="273"/>
    </location>
</feature>
<dbReference type="SUPFAM" id="SSF52402">
    <property type="entry name" value="Adenine nucleotide alpha hydrolases-like"/>
    <property type="match status" value="1"/>
</dbReference>
<keyword evidence="14" id="KW-1185">Reference proteome</keyword>
<protein>
    <recommendedName>
        <fullName evidence="4 11">Glutamine-dependent NAD(+) synthetase</fullName>
        <ecNumber evidence="3 11">6.3.5.1</ecNumber>
    </recommendedName>
    <alternativeName>
        <fullName evidence="9 11">NAD(+) synthase [glutamine-hydrolyzing]</fullName>
    </alternativeName>
</protein>
<dbReference type="EMBL" id="CASHTH010001982">
    <property type="protein sequence ID" value="CAI8022892.1"/>
    <property type="molecule type" value="Genomic_DNA"/>
</dbReference>
<accession>A0AA35S653</accession>
<organism evidence="13 14">
    <name type="scientific">Geodia barretti</name>
    <name type="common">Barrett's horny sponge</name>
    <dbReference type="NCBI Taxonomy" id="519541"/>
    <lineage>
        <taxon>Eukaryota</taxon>
        <taxon>Metazoa</taxon>
        <taxon>Porifera</taxon>
        <taxon>Demospongiae</taxon>
        <taxon>Heteroscleromorpha</taxon>
        <taxon>Tetractinellida</taxon>
        <taxon>Astrophorina</taxon>
        <taxon>Geodiidae</taxon>
        <taxon>Geodia</taxon>
    </lineage>
</organism>
<dbReference type="GO" id="GO:0009435">
    <property type="term" value="P:NAD+ biosynthetic process"/>
    <property type="evidence" value="ECO:0007669"/>
    <property type="project" value="UniProtKB-UniRule"/>
</dbReference>
<evidence type="ECO:0000256" key="7">
    <source>
        <dbReference type="ARBA" id="ARBA00022840"/>
    </source>
</evidence>
<dbReference type="PROSITE" id="PS50263">
    <property type="entry name" value="CN_HYDROLASE"/>
    <property type="match status" value="1"/>
</dbReference>
<comment type="similarity">
    <text evidence="2 11">In the C-terminal section; belongs to the NAD synthetase family.</text>
</comment>
<keyword evidence="8 11" id="KW-0520">NAD</keyword>
<dbReference type="Pfam" id="PF00795">
    <property type="entry name" value="CN_hydrolase"/>
    <property type="match status" value="1"/>
</dbReference>
<dbReference type="InterPro" id="IPR003694">
    <property type="entry name" value="NAD_synthase"/>
</dbReference>
<keyword evidence="6 11" id="KW-0547">Nucleotide-binding</keyword>
<dbReference type="PANTHER" id="PTHR23090:SF9">
    <property type="entry name" value="GLUTAMINE-DEPENDENT NAD(+) SYNTHETASE"/>
    <property type="match status" value="1"/>
</dbReference>
<dbReference type="CDD" id="cd07570">
    <property type="entry name" value="GAT_Gln-NAD-synth"/>
    <property type="match status" value="1"/>
</dbReference>
<comment type="pathway">
    <text evidence="1 11">Cofactor biosynthesis; NAD(+) biosynthesis; NAD(+) from deamido-NAD(+) (L-Gln route): step 1/1.</text>
</comment>
<evidence type="ECO:0000256" key="8">
    <source>
        <dbReference type="ARBA" id="ARBA00023027"/>
    </source>
</evidence>
<dbReference type="Gene3D" id="3.60.110.10">
    <property type="entry name" value="Carbon-nitrogen hydrolase"/>
    <property type="match status" value="1"/>
</dbReference>
<comment type="caution">
    <text evidence="13">The sequence shown here is derived from an EMBL/GenBank/DDBJ whole genome shotgun (WGS) entry which is preliminary data.</text>
</comment>
<dbReference type="InterPro" id="IPR036526">
    <property type="entry name" value="C-N_Hydrolase_sf"/>
</dbReference>
<evidence type="ECO:0000256" key="11">
    <source>
        <dbReference type="PIRNR" id="PIRNR006630"/>
    </source>
</evidence>
<evidence type="ECO:0000313" key="13">
    <source>
        <dbReference type="EMBL" id="CAI8022892.1"/>
    </source>
</evidence>
<dbReference type="HAMAP" id="MF_02090">
    <property type="entry name" value="NadE_glutamine_dep"/>
    <property type="match status" value="1"/>
</dbReference>
<dbReference type="EC" id="6.3.5.1" evidence="3 11"/>
<dbReference type="CDD" id="cd00553">
    <property type="entry name" value="NAD_synthase"/>
    <property type="match status" value="1"/>
</dbReference>
<dbReference type="GO" id="GO:0005524">
    <property type="term" value="F:ATP binding"/>
    <property type="evidence" value="ECO:0007669"/>
    <property type="project" value="UniProtKB-UniRule"/>
</dbReference>
<evidence type="ECO:0000256" key="9">
    <source>
        <dbReference type="ARBA" id="ARBA00030681"/>
    </source>
</evidence>
<evidence type="ECO:0000256" key="4">
    <source>
        <dbReference type="ARBA" id="ARBA00017309"/>
    </source>
</evidence>
<evidence type="ECO:0000256" key="3">
    <source>
        <dbReference type="ARBA" id="ARBA00012743"/>
    </source>
</evidence>
<comment type="catalytic activity">
    <reaction evidence="10 11">
        <text>deamido-NAD(+) + L-glutamine + ATP + H2O = L-glutamate + AMP + diphosphate + NAD(+) + H(+)</text>
        <dbReference type="Rhea" id="RHEA:24384"/>
        <dbReference type="ChEBI" id="CHEBI:15377"/>
        <dbReference type="ChEBI" id="CHEBI:15378"/>
        <dbReference type="ChEBI" id="CHEBI:29985"/>
        <dbReference type="ChEBI" id="CHEBI:30616"/>
        <dbReference type="ChEBI" id="CHEBI:33019"/>
        <dbReference type="ChEBI" id="CHEBI:57540"/>
        <dbReference type="ChEBI" id="CHEBI:58359"/>
        <dbReference type="ChEBI" id="CHEBI:58437"/>
        <dbReference type="ChEBI" id="CHEBI:456215"/>
        <dbReference type="EC" id="6.3.5.1"/>
    </reaction>
</comment>
<evidence type="ECO:0000256" key="5">
    <source>
        <dbReference type="ARBA" id="ARBA00022598"/>
    </source>
</evidence>
<dbReference type="FunFam" id="3.40.50.620:FF:000036">
    <property type="entry name" value="Glutamine-dependent NAD(+) synthetase"/>
    <property type="match status" value="1"/>
</dbReference>
<dbReference type="InterPro" id="IPR003010">
    <property type="entry name" value="C-N_Hydrolase"/>
</dbReference>
<dbReference type="GO" id="GO:0005737">
    <property type="term" value="C:cytoplasm"/>
    <property type="evidence" value="ECO:0007669"/>
    <property type="project" value="InterPro"/>
</dbReference>
<dbReference type="Pfam" id="PF02540">
    <property type="entry name" value="NAD_synthase"/>
    <property type="match status" value="1"/>
</dbReference>
<dbReference type="PIRSF" id="PIRSF006630">
    <property type="entry name" value="NADS_GAT"/>
    <property type="match status" value="1"/>
</dbReference>
<gene>
    <name evidence="13" type="ORF">GBAR_LOCUS13402</name>
</gene>
<evidence type="ECO:0000256" key="2">
    <source>
        <dbReference type="ARBA" id="ARBA00007145"/>
    </source>
</evidence>
<dbReference type="InterPro" id="IPR022310">
    <property type="entry name" value="NAD/GMP_synthase"/>
</dbReference>
<dbReference type="Gene3D" id="3.40.50.620">
    <property type="entry name" value="HUPs"/>
    <property type="match status" value="1"/>
</dbReference>
<dbReference type="AlphaFoldDB" id="A0AA35S653"/>
<dbReference type="PANTHER" id="PTHR23090">
    <property type="entry name" value="NH 3 /GLUTAMINE-DEPENDENT NAD + SYNTHETASE"/>
    <property type="match status" value="1"/>
</dbReference>
<keyword evidence="7 11" id="KW-0067">ATP-binding</keyword>
<dbReference type="GO" id="GO:0004359">
    <property type="term" value="F:glutaminase activity"/>
    <property type="evidence" value="ECO:0007669"/>
    <property type="project" value="InterPro"/>
</dbReference>
<reference evidence="13" key="1">
    <citation type="submission" date="2023-03" db="EMBL/GenBank/DDBJ databases">
        <authorList>
            <person name="Steffen K."/>
            <person name="Cardenas P."/>
        </authorList>
    </citation>
    <scope>NUCLEOTIDE SEQUENCE</scope>
</reference>
<proteinExistence type="inferred from homology"/>
<evidence type="ECO:0000313" key="14">
    <source>
        <dbReference type="Proteomes" id="UP001174909"/>
    </source>
</evidence>
<dbReference type="Proteomes" id="UP001174909">
    <property type="component" value="Unassembled WGS sequence"/>
</dbReference>
<dbReference type="InterPro" id="IPR014445">
    <property type="entry name" value="Gln-dep_NAD_synthase"/>
</dbReference>
<dbReference type="NCBIfam" id="TIGR00552">
    <property type="entry name" value="nadE"/>
    <property type="match status" value="1"/>
</dbReference>
<evidence type="ECO:0000259" key="12">
    <source>
        <dbReference type="PROSITE" id="PS50263"/>
    </source>
</evidence>
<evidence type="ECO:0000256" key="10">
    <source>
        <dbReference type="ARBA" id="ARBA00052340"/>
    </source>
</evidence>
<name>A0AA35S653_GEOBA</name>
<dbReference type="FunFam" id="3.60.110.10:FF:000003">
    <property type="entry name" value="Glutamine-dependent NAD(+) synthetase"/>
    <property type="match status" value="1"/>
</dbReference>